<dbReference type="Proteomes" id="UP001190700">
    <property type="component" value="Unassembled WGS sequence"/>
</dbReference>
<feature type="compositionally biased region" description="Basic residues" evidence="6">
    <location>
        <begin position="2638"/>
        <end position="2654"/>
    </location>
</feature>
<feature type="compositionally biased region" description="Pro residues" evidence="6">
    <location>
        <begin position="2546"/>
        <end position="2579"/>
    </location>
</feature>
<accession>A0AAE0L5U9</accession>
<feature type="region of interest" description="Disordered" evidence="6">
    <location>
        <begin position="1580"/>
        <end position="1605"/>
    </location>
</feature>
<dbReference type="PROSITE" id="PS51032">
    <property type="entry name" value="AP2_ERF"/>
    <property type="match status" value="1"/>
</dbReference>
<keyword evidence="9" id="KW-1185">Reference proteome</keyword>
<dbReference type="GO" id="GO:0005634">
    <property type="term" value="C:nucleus"/>
    <property type="evidence" value="ECO:0007669"/>
    <property type="project" value="UniProtKB-SubCell"/>
</dbReference>
<sequence>MVEELFKAVEGTLFARLEDVRDSLPTGAILSEHNVAYDRGRGTQHAHIIDVMVHEDALFSGKTLRVLQVDWFKWFDKLPRETAIASMVAKGFPPEAVEMIAECYSGMRACISTQWGDTDFFERDGSNGLMQGGVGSPNVSKHAQDPAMRALGSRDHAYVTAYRTAVSLVAFSDDGRNYDDGSQAATAELERITGLVLPAMCIGVAWTKAIAYVINRGDAPEPLRLWHYEAGTGCGERVSVPVSAANEPGEFLGTKTLPNRERSIQAPRFYSFVARYISQRFEWEQMRAVVAPIVVNSVTFNPLEVRTPSEELHAWDRRFGLGVASSLRMHRYHSRQGFYATHGLGIPCFVTEMLAAFARELLVGLGELDELAGTLLREGWQRSLDNPGKPTVARFVVNTLAGYGFMVRDNCERFLSRVLDVIQVNNGHQGACASAAFSKRAFENAARYSILGEDAANVRKGLLGIEHAVWHLPSKWKPFLPHVKGTFSPSAVARATVVARQQAALDWEVEGRAVGLTVGASSGPSLRSWSLPMEDWRDGEVGDPLLEELDCCAHRSRRDEVTAALHRRPGTLGEVCAMGDGSYVADRHLAGAGAVFATPSASRDGIVGADTSRPGVPVLSLRCALPSFYGTAKVTNHQAEAWAQLLILACAPPGIGGVIASDNVASLRAVGWAREGSARDLARSHDITLRDRIAKRAEAHVRAHAGGLLPEGFAKGAAGGQQWPSWKALVEGNAELFSCKDAEAFASDVGGLTPLWVRGHQDVNGKKMLPNRFLALLNHHADGLADEGVKLAAAANADEPCRVRYPRGGPRFFMAHFGNMVTSDPSAFVREQGERSALDAWGRCKQQGAAAAAIDDLWISSLDPSRLRILKAPDGVVISGLPEPGSEFFRISAWRQWMAVGGSWSARVRDSPELRAEMLTVLQTRGAGTVSAEQRAAPAMAGEVRGQGNSQPEPPAVSAAVEDLLASAPPAALGGEDEGARIKDEVRLFLNKLSHLLLEDEELDAEVRQGVDGFTEQLPSTIWGREDASVAARSAVEDMARCIPPIAQECPSLGTGTQEAVETFFAGLSQSLLAGGDGGEVAVADCADGAPSLAQGPPSSEDHLGCRAEAGCPPVGGARDTLEGATPPPPSPCRAQASAAEVCPLCWKSKGTYRHAIMVCPALQGMRRSSWIFAERKLAAALRTGEGKARAARGADGQDDPPPCLAAAAGTPAWMDGLRGRGEAGIPHPRAQCELAHDLAYRGLVAKAVILAVVDPGGVLDDKEFKAAGNELVNELMAVEAPSSEVEQAQLETEANDIGAARGVGEDVETGDGVDEDGMEHQVEAARDDGQAGAGQGSAAAPQGDACPRTSGDAQMAVPPSSGGAAWTRRRPLCQAERDADRQRMIRRRLTGTPALLAAYIRHPPSLEAARERLGFEDKRGRQTPAAVEHTRTALRDLGISYIGGDRRVARPLRTTVVDDERCVCEMKIRAEECHTMCDACGRSCEGASVKRDVCALCETPLAGNEVGVASARPGHTSELIGVSRARDMPGVFRAVFRRTLLTKFSGANAEVEAARAYDRKAREVAAAEGVRPLTNFESEDSEAMGNGRAAAERQREETRTVEARRQAPHKWSFFRGVTWVPVEGKYLAQIREGESGSRRRKRLDGRFLEEREAALAYDKAAREVNAELGITERDRHATNFLDEEGTVRAPPPLAQGSRFFGVVQMSRSTMWQVRVKGPDGKLLAAGPPYASEMYAARCADQVARGAFGEGVTHINFPGGGRKPWWECPEKLYAVFVPPGVASPTAGRAVVDLDTRVILGGVTQAAPRDRAPAGGAGGHDSELRDCADGAGAATGVRRGRLCEWCAPATDAELEKIKALRLWGGSPDDDLEQGNAGVARHVPLRRHLVCHILDLPVKGAPPDMAALQGFMSTDGMAAYIELLEEAAVRNNIPVVHIYPSFGVGCVEAAALVGHKARTWLVEPEHGPSEDRRVLDRAVCERLVRAELVLIPVLEEEHFTLVLLDAGGVWVLDSCPAPNRARRRRMADFVAGAVCFAVGKCLGEIEIEGAPVPALSKEWWRRHRAEADAHAGSAPTAGDWMGDVAGRVAKVTNERCLDFRRRIALRIIDKDHPLLQRRETASGNAGGVPGGLRPAGGGRMGAAAGQPEVTIECLFPGDPGRPPEVRTTGLTMSEFLRVAGMCVGNEGELWKYITEPLDLADDPATIRFAGRQWELEPPVGVNIDRIKDEICSLGGASAGETHVARRDEIDTTDTEEPTGASRDAPPEHADGGGRPTLVLAESGAATAGLEEAQVAVDSGRATVMDMDAAVVVLDEAPRDVERCVEARPLRSGPEPPEIPMFGLDWFRGTGQREKSLRYMAWRGWRCALELTGLVGVRTCPGGRALRQQRAADEGVGPSGALTLARQDRAGRRRRSAAGGSALEPAGTESGGAGSRQAVGRGMGEQDTTPIRLLLAADEGEEPSEPQEKAGKRRRTAAGGSVPEARWMECEGAGTRQTAWRGVDERDTTPIRLPRAADEGACVSPHAAPAIKAVFQPFPRSDAPADPVAHPPPHPAAPSPCSPAPQPQPHPPSLLLSPPLPGLAPSPPVPFLFLSALTEAPFATPDPPRLLPASPSAPVDVSPLPLLLHPPPSLPHEGKGLMRRRLSKQERKGRRRAKQEAEHASTAAEATRPPTSPDPQ</sequence>
<feature type="region of interest" description="Disordered" evidence="6">
    <location>
        <begin position="2118"/>
        <end position="2141"/>
    </location>
</feature>
<feature type="region of interest" description="Disordered" evidence="6">
    <location>
        <begin position="2599"/>
        <end position="2677"/>
    </location>
</feature>
<feature type="domain" description="AP2/ERF" evidence="7">
    <location>
        <begin position="1614"/>
        <end position="1682"/>
    </location>
</feature>
<evidence type="ECO:0000256" key="2">
    <source>
        <dbReference type="ARBA" id="ARBA00023015"/>
    </source>
</evidence>
<dbReference type="InterPro" id="IPR036955">
    <property type="entry name" value="AP2/ERF_dom_sf"/>
</dbReference>
<comment type="subcellular location">
    <subcellularLocation>
        <location evidence="1">Nucleus</location>
    </subcellularLocation>
</comment>
<evidence type="ECO:0000256" key="1">
    <source>
        <dbReference type="ARBA" id="ARBA00004123"/>
    </source>
</evidence>
<proteinExistence type="predicted"/>
<feature type="compositionally biased region" description="Basic and acidic residues" evidence="6">
    <location>
        <begin position="1591"/>
        <end position="1605"/>
    </location>
</feature>
<dbReference type="GO" id="GO:0003677">
    <property type="term" value="F:DNA binding"/>
    <property type="evidence" value="ECO:0007669"/>
    <property type="project" value="UniProtKB-KW"/>
</dbReference>
<gene>
    <name evidence="8" type="ORF">CYMTET_18785</name>
</gene>
<keyword evidence="4" id="KW-0804">Transcription</keyword>
<evidence type="ECO:0000256" key="6">
    <source>
        <dbReference type="SAM" id="MobiDB-lite"/>
    </source>
</evidence>
<feature type="compositionally biased region" description="Gly residues" evidence="6">
    <location>
        <begin position="2122"/>
        <end position="2138"/>
    </location>
</feature>
<dbReference type="Gene3D" id="3.30.730.10">
    <property type="entry name" value="AP2/ERF domain"/>
    <property type="match status" value="1"/>
</dbReference>
<comment type="caution">
    <text evidence="8">The sequence shown here is derived from an EMBL/GenBank/DDBJ whole genome shotgun (WGS) entry which is preliminary data.</text>
</comment>
<dbReference type="SUPFAM" id="SSF54171">
    <property type="entry name" value="DNA-binding domain"/>
    <property type="match status" value="1"/>
</dbReference>
<feature type="region of interest" description="Disordered" evidence="6">
    <location>
        <begin position="1295"/>
        <end position="1315"/>
    </location>
</feature>
<dbReference type="InterPro" id="IPR001471">
    <property type="entry name" value="AP2/ERF_dom"/>
</dbReference>
<feature type="compositionally biased region" description="Low complexity" evidence="6">
    <location>
        <begin position="1337"/>
        <end position="1346"/>
    </location>
</feature>
<dbReference type="InterPro" id="IPR016177">
    <property type="entry name" value="DNA-bd_dom_sf"/>
</dbReference>
<evidence type="ECO:0000256" key="5">
    <source>
        <dbReference type="ARBA" id="ARBA00023242"/>
    </source>
</evidence>
<feature type="compositionally biased region" description="Low complexity" evidence="6">
    <location>
        <begin position="2608"/>
        <end position="2624"/>
    </location>
</feature>
<evidence type="ECO:0000256" key="4">
    <source>
        <dbReference type="ARBA" id="ARBA00023163"/>
    </source>
</evidence>
<feature type="region of interest" description="Disordered" evidence="6">
    <location>
        <begin position="2235"/>
        <end position="2274"/>
    </location>
</feature>
<evidence type="ECO:0000259" key="7">
    <source>
        <dbReference type="PROSITE" id="PS51032"/>
    </source>
</evidence>
<keyword evidence="2" id="KW-0805">Transcription regulation</keyword>
<feature type="region of interest" description="Disordered" evidence="6">
    <location>
        <begin position="2535"/>
        <end position="2579"/>
    </location>
</feature>
<reference evidence="8 9" key="1">
    <citation type="journal article" date="2015" name="Genome Biol. Evol.">
        <title>Comparative Genomics of a Bacterivorous Green Alga Reveals Evolutionary Causalities and Consequences of Phago-Mixotrophic Mode of Nutrition.</title>
        <authorList>
            <person name="Burns J.A."/>
            <person name="Paasch A."/>
            <person name="Narechania A."/>
            <person name="Kim E."/>
        </authorList>
    </citation>
    <scope>NUCLEOTIDE SEQUENCE [LARGE SCALE GENOMIC DNA]</scope>
    <source>
        <strain evidence="8 9">PLY_AMNH</strain>
    </source>
</reference>
<dbReference type="GO" id="GO:0003700">
    <property type="term" value="F:DNA-binding transcription factor activity"/>
    <property type="evidence" value="ECO:0007669"/>
    <property type="project" value="InterPro"/>
</dbReference>
<keyword evidence="5" id="KW-0539">Nucleus</keyword>
<feature type="region of interest" description="Disordered" evidence="6">
    <location>
        <begin position="1328"/>
        <end position="1380"/>
    </location>
</feature>
<keyword evidence="3" id="KW-0238">DNA-binding</keyword>
<feature type="region of interest" description="Disordered" evidence="6">
    <location>
        <begin position="2386"/>
        <end position="2483"/>
    </location>
</feature>
<organism evidence="8 9">
    <name type="scientific">Cymbomonas tetramitiformis</name>
    <dbReference type="NCBI Taxonomy" id="36881"/>
    <lineage>
        <taxon>Eukaryota</taxon>
        <taxon>Viridiplantae</taxon>
        <taxon>Chlorophyta</taxon>
        <taxon>Pyramimonadophyceae</taxon>
        <taxon>Pyramimonadales</taxon>
        <taxon>Pyramimonadaceae</taxon>
        <taxon>Cymbomonas</taxon>
    </lineage>
</organism>
<name>A0AAE0L5U9_9CHLO</name>
<dbReference type="EMBL" id="LGRX02008699">
    <property type="protein sequence ID" value="KAK3272957.1"/>
    <property type="molecule type" value="Genomic_DNA"/>
</dbReference>
<dbReference type="SMART" id="SM00380">
    <property type="entry name" value="AP2"/>
    <property type="match status" value="1"/>
</dbReference>
<evidence type="ECO:0000313" key="9">
    <source>
        <dbReference type="Proteomes" id="UP001190700"/>
    </source>
</evidence>
<evidence type="ECO:0000313" key="8">
    <source>
        <dbReference type="EMBL" id="KAK3272957.1"/>
    </source>
</evidence>
<feature type="compositionally biased region" description="Acidic residues" evidence="6">
    <location>
        <begin position="1306"/>
        <end position="1315"/>
    </location>
</feature>
<evidence type="ECO:0000256" key="3">
    <source>
        <dbReference type="ARBA" id="ARBA00023125"/>
    </source>
</evidence>
<protein>
    <recommendedName>
        <fullName evidence="7">AP2/ERF domain-containing protein</fullName>
    </recommendedName>
</protein>